<keyword evidence="17" id="KW-0406">Ion transport</keyword>
<evidence type="ECO:0000256" key="14">
    <source>
        <dbReference type="ARBA" id="ARBA00022824"/>
    </source>
</evidence>
<comment type="function">
    <text evidence="21">Transferrins are iron binding transport proteins which can bind two Fe(3+) ions in association with the binding of an anion, usually bicarbonate. It is responsible for the transport of iron from sites of absorption and heme degradation to those of storage and utilization. Serum transferrin may also have a further role in stimulating cell proliferation.</text>
</comment>
<evidence type="ECO:0000256" key="20">
    <source>
        <dbReference type="ARBA" id="ARBA00023170"/>
    </source>
</evidence>
<keyword evidence="15 23" id="KW-1133">Transmembrane helix</keyword>
<dbReference type="Gene3D" id="3.40.50.300">
    <property type="entry name" value="P-loop containing nucleotide triphosphate hydrolases"/>
    <property type="match status" value="1"/>
</dbReference>
<dbReference type="InterPro" id="IPR018195">
    <property type="entry name" value="Transferrin_Fe_BS"/>
</dbReference>
<keyword evidence="16" id="KW-0408">Iron</keyword>
<dbReference type="AlphaFoldDB" id="A0A974CX81"/>
<evidence type="ECO:0000256" key="3">
    <source>
        <dbReference type="ARBA" id="ARBA00005619"/>
    </source>
</evidence>
<dbReference type="InterPro" id="IPR019009">
    <property type="entry name" value="SRP_receptor_beta_su"/>
</dbReference>
<keyword evidence="13" id="KW-0547">Nucleotide-binding</keyword>
<keyword evidence="19 23" id="KW-0472">Membrane</keyword>
<evidence type="ECO:0000256" key="19">
    <source>
        <dbReference type="ARBA" id="ARBA00023136"/>
    </source>
</evidence>
<evidence type="ECO:0000256" key="21">
    <source>
        <dbReference type="ARBA" id="ARBA00025170"/>
    </source>
</evidence>
<evidence type="ECO:0000256" key="10">
    <source>
        <dbReference type="ARBA" id="ARBA00022692"/>
    </source>
</evidence>
<dbReference type="Pfam" id="PF09439">
    <property type="entry name" value="SRPRB"/>
    <property type="match status" value="1"/>
</dbReference>
<comment type="subcellular location">
    <subcellularLocation>
        <location evidence="1">Endoplasmic reticulum membrane</location>
        <topology evidence="1">Single-pass membrane protein</topology>
    </subcellularLocation>
    <subcellularLocation>
        <location evidence="2">Secreted</location>
    </subcellularLocation>
</comment>
<evidence type="ECO:0000259" key="24">
    <source>
        <dbReference type="PROSITE" id="PS51408"/>
    </source>
</evidence>
<dbReference type="PANTHER" id="PTHR11485">
    <property type="entry name" value="TRANSFERRIN"/>
    <property type="match status" value="1"/>
</dbReference>
<dbReference type="Gene3D" id="3.40.190.10">
    <property type="entry name" value="Periplasmic binding protein-like II"/>
    <property type="match status" value="4"/>
</dbReference>
<dbReference type="SUPFAM" id="SSF53850">
    <property type="entry name" value="Periplasmic binding protein-like II"/>
    <property type="match status" value="2"/>
</dbReference>
<keyword evidence="12" id="KW-0677">Repeat</keyword>
<accession>A0A974CX81</accession>
<keyword evidence="7" id="KW-0813">Transport</keyword>
<keyword evidence="8" id="KW-0410">Iron transport</keyword>
<dbReference type="SMART" id="SM00177">
    <property type="entry name" value="ARF"/>
    <property type="match status" value="1"/>
</dbReference>
<dbReference type="GO" id="GO:0042157">
    <property type="term" value="P:lipoprotein metabolic process"/>
    <property type="evidence" value="ECO:0007669"/>
    <property type="project" value="InterPro"/>
</dbReference>
<dbReference type="GO" id="GO:0005525">
    <property type="term" value="F:GTP binding"/>
    <property type="evidence" value="ECO:0007669"/>
    <property type="project" value="UniProtKB-KW"/>
</dbReference>
<feature type="domain" description="Transferrin-like" evidence="24">
    <location>
        <begin position="485"/>
        <end position="817"/>
    </location>
</feature>
<keyword evidence="20" id="KW-0675">Receptor</keyword>
<evidence type="ECO:0000313" key="26">
    <source>
        <dbReference type="Proteomes" id="UP000694892"/>
    </source>
</evidence>
<reference evidence="26" key="1">
    <citation type="journal article" date="2016" name="Nature">
        <title>Genome evolution in the allotetraploid frog Xenopus laevis.</title>
        <authorList>
            <person name="Session A.M."/>
            <person name="Uno Y."/>
            <person name="Kwon T."/>
            <person name="Chapman J.A."/>
            <person name="Toyoda A."/>
            <person name="Takahashi S."/>
            <person name="Fukui A."/>
            <person name="Hikosaka A."/>
            <person name="Suzuki A."/>
            <person name="Kondo M."/>
            <person name="van Heeringen S.J."/>
            <person name="Quigley I."/>
            <person name="Heinz S."/>
            <person name="Ogino H."/>
            <person name="Ochi H."/>
            <person name="Hellsten U."/>
            <person name="Lyons J.B."/>
            <person name="Simakov O."/>
            <person name="Putnam N."/>
            <person name="Stites J."/>
            <person name="Kuroki Y."/>
            <person name="Tanaka T."/>
            <person name="Michiue T."/>
            <person name="Watanabe M."/>
            <person name="Bogdanovic O."/>
            <person name="Lister R."/>
            <person name="Georgiou G."/>
            <person name="Paranjpe S.S."/>
            <person name="van Kruijsbergen I."/>
            <person name="Shu S."/>
            <person name="Carlson J."/>
            <person name="Kinoshita T."/>
            <person name="Ohta Y."/>
            <person name="Mawaribuchi S."/>
            <person name="Jenkins J."/>
            <person name="Grimwood J."/>
            <person name="Schmutz J."/>
            <person name="Mitros T."/>
            <person name="Mozaffari S.V."/>
            <person name="Suzuki Y."/>
            <person name="Haramoto Y."/>
            <person name="Yamamoto T.S."/>
            <person name="Takagi C."/>
            <person name="Heald R."/>
            <person name="Miller K."/>
            <person name="Haudenschild C."/>
            <person name="Kitzman J."/>
            <person name="Nakayama T."/>
            <person name="Izutsu Y."/>
            <person name="Robert J."/>
            <person name="Fortriede J."/>
            <person name="Burns K."/>
            <person name="Lotay V."/>
            <person name="Karimi K."/>
            <person name="Yasuoka Y."/>
            <person name="Dichmann D.S."/>
            <person name="Flajnik M.F."/>
            <person name="Houston D.W."/>
            <person name="Shendure J."/>
            <person name="DuPasquier L."/>
            <person name="Vize P.D."/>
            <person name="Zorn A.M."/>
            <person name="Ito M."/>
            <person name="Marcotte E.M."/>
            <person name="Wallingford J.B."/>
            <person name="Ito Y."/>
            <person name="Asashima M."/>
            <person name="Ueno N."/>
            <person name="Matsuda Y."/>
            <person name="Veenstra G.J."/>
            <person name="Fujiyama A."/>
            <person name="Harland R.M."/>
            <person name="Taira M."/>
            <person name="Rokhsar D.S."/>
        </authorList>
    </citation>
    <scope>NUCLEOTIDE SEQUENCE [LARGE SCALE GENOMIC DNA]</scope>
    <source>
        <strain evidence="26">J</strain>
    </source>
</reference>
<evidence type="ECO:0000256" key="22">
    <source>
        <dbReference type="SAM" id="Coils"/>
    </source>
</evidence>
<sequence length="1043" mass="114005">MKGKRVEEIIQTIQVDIAHLEELLKSINAHIEDMKRLVGLQNVDIARAGARGVFAAVEITRLAQLANVSATAARAAQIAARGAQAAAAVSGVLAALFIFVDIAFVAKGAKDLKEGAKVEQAKKIRAVADELETEFEKLQAAALEVQNALCLAMPKEKQVRWCVKSKSELNKCRDLVNTCKNKEITLSCVEKPNTDECLTAIQEDRADAICVDGGDVYKGSLQPYNLKPIMAENYGSQTETDTCYYAVAVVKKSSTFTFDELKDKRSCHTGIGKTAGWNIIIGLLLEKKLLSWGGPDTESLEKAVSRFFKASCVPGAKEPNLCQQCAGKKEHKCSRSNNEPYYNYAGAFKCLQDDKGDVAFVKQSTVPEAFHKDYELLCPDNTRKPIKDYKKCNLAKVPAHAVLTRSRDDKTKDIIAFLQEAQKECKLFSSQYGKDLIFKNSAVSLIPLPPSMDGFLFLGADYSNAIQALKEGVKEDEVPAAETKVRWCTQSKAEKNKCDDWTTISGGAIECTEAASAEDCIVQILKGDADAVTLDGGYMYTAGQCGLVPVMGEYYDQDDLTPCQRRSSGTKGVYYAVAIAKKGTKVAWSNLRGVKTCHTAVGRTAGWNIPVGLITNETKNCDFASYVGQSCAPGSDVKSKLCALCIGDPEKRLESSKKCSPSASEAYYGYSGAFRCLVEKGQVAFAKHTTVFENTDGKNPAGWAKDLKSGDFELLCPDGSRAPVTDYKSCNLAEVPAHAVVTLPEKRTFVAEIVVNQQSLYGRKGFQKDIFQMFESTGGKDLLFKDSTQCLLEIPKKTTMQEFLGDKYHTAVTSLNKCSTTKSVLWKILRGSRISRRAVLLVGLCDSGKTLLFNRLLTGTYKKTQTSITANSAAYKVKSDKGTSLTLVDLPGHESLRHQFLEQYKASARALLFVVDSSAFQREVKEVAELLYQLLTDVAVLKNAPPILIACNKQDISMAKSAKLVQQQLEKELNTLRVTRSAAPTTLEGSNSGVAQLGKKGKDFDFTQLPMKVKFLECSTHDSKEEDGDANISNVEGWLAKLV</sequence>
<dbReference type="CDD" id="cd13618">
    <property type="entry name" value="PBP2_transferrin_N"/>
    <property type="match status" value="1"/>
</dbReference>
<dbReference type="Proteomes" id="UP000694892">
    <property type="component" value="Chromosome 5L"/>
</dbReference>
<keyword evidence="10 23" id="KW-0812">Transmembrane</keyword>
<evidence type="ECO:0000256" key="2">
    <source>
        <dbReference type="ARBA" id="ARBA00004613"/>
    </source>
</evidence>
<dbReference type="GO" id="GO:0046872">
    <property type="term" value="F:metal ion binding"/>
    <property type="evidence" value="ECO:0007669"/>
    <property type="project" value="UniProtKB-KW"/>
</dbReference>
<organism evidence="25 26">
    <name type="scientific">Xenopus laevis</name>
    <name type="common">African clawed frog</name>
    <dbReference type="NCBI Taxonomy" id="8355"/>
    <lineage>
        <taxon>Eukaryota</taxon>
        <taxon>Metazoa</taxon>
        <taxon>Chordata</taxon>
        <taxon>Craniata</taxon>
        <taxon>Vertebrata</taxon>
        <taxon>Euteleostomi</taxon>
        <taxon>Amphibia</taxon>
        <taxon>Batrachia</taxon>
        <taxon>Anura</taxon>
        <taxon>Pipoidea</taxon>
        <taxon>Pipidae</taxon>
        <taxon>Xenopodinae</taxon>
        <taxon>Xenopus</taxon>
        <taxon>Xenopus</taxon>
    </lineage>
</organism>
<gene>
    <name evidence="25" type="ORF">XELAEV_18027940mg</name>
</gene>
<dbReference type="PROSITE" id="PS00205">
    <property type="entry name" value="TRANSFERRIN_LIKE_1"/>
    <property type="match status" value="2"/>
</dbReference>
<feature type="domain" description="Transferrin-like" evidence="24">
    <location>
        <begin position="159"/>
        <end position="471"/>
    </location>
</feature>
<dbReference type="Pfam" id="PF05461">
    <property type="entry name" value="ApoL"/>
    <property type="match status" value="1"/>
</dbReference>
<dbReference type="EMBL" id="CM004474">
    <property type="protein sequence ID" value="OCT81127.1"/>
    <property type="molecule type" value="Genomic_DNA"/>
</dbReference>
<dbReference type="GO" id="GO:0008289">
    <property type="term" value="F:lipid binding"/>
    <property type="evidence" value="ECO:0007669"/>
    <property type="project" value="InterPro"/>
</dbReference>
<dbReference type="Pfam" id="PF00405">
    <property type="entry name" value="Transferrin"/>
    <property type="match status" value="2"/>
</dbReference>
<dbReference type="GO" id="GO:0005789">
    <property type="term" value="C:endoplasmic reticulum membrane"/>
    <property type="evidence" value="ECO:0007669"/>
    <property type="project" value="UniProtKB-SubCell"/>
</dbReference>
<evidence type="ECO:0000256" key="8">
    <source>
        <dbReference type="ARBA" id="ARBA00022496"/>
    </source>
</evidence>
<dbReference type="InterPro" id="IPR027417">
    <property type="entry name" value="P-loop_NTPase"/>
</dbReference>
<evidence type="ECO:0000256" key="5">
    <source>
        <dbReference type="ARBA" id="ARBA00011245"/>
    </source>
</evidence>
<dbReference type="GO" id="GO:0006869">
    <property type="term" value="P:lipid transport"/>
    <property type="evidence" value="ECO:0007669"/>
    <property type="project" value="InterPro"/>
</dbReference>
<dbReference type="GO" id="GO:0005769">
    <property type="term" value="C:early endosome"/>
    <property type="evidence" value="ECO:0007669"/>
    <property type="project" value="TreeGrafter"/>
</dbReference>
<dbReference type="PRINTS" id="PR00422">
    <property type="entry name" value="TRANSFERRIN"/>
</dbReference>
<feature type="coiled-coil region" evidence="22">
    <location>
        <begin position="121"/>
        <end position="148"/>
    </location>
</feature>
<evidence type="ECO:0000256" key="11">
    <source>
        <dbReference type="ARBA" id="ARBA00022723"/>
    </source>
</evidence>
<evidence type="ECO:0000256" key="6">
    <source>
        <dbReference type="ARBA" id="ARBA00020256"/>
    </source>
</evidence>
<dbReference type="GO" id="GO:0055037">
    <property type="term" value="C:recycling endosome"/>
    <property type="evidence" value="ECO:0007669"/>
    <property type="project" value="TreeGrafter"/>
</dbReference>
<keyword evidence="9" id="KW-0964">Secreted</keyword>
<comment type="similarity">
    <text evidence="4">Belongs to the apolipoprotein L family.</text>
</comment>
<evidence type="ECO:0000256" key="12">
    <source>
        <dbReference type="ARBA" id="ARBA00022737"/>
    </source>
</evidence>
<evidence type="ECO:0000256" key="16">
    <source>
        <dbReference type="ARBA" id="ARBA00023004"/>
    </source>
</evidence>
<evidence type="ECO:0000313" key="25">
    <source>
        <dbReference type="EMBL" id="OCT81127.1"/>
    </source>
</evidence>
<feature type="transmembrane region" description="Helical" evidence="23">
    <location>
        <begin position="85"/>
        <end position="106"/>
    </location>
</feature>
<dbReference type="PROSITE" id="PS51408">
    <property type="entry name" value="TRANSFERRIN_LIKE_4"/>
    <property type="match status" value="2"/>
</dbReference>
<name>A0A974CX81_XENLA</name>
<evidence type="ECO:0000256" key="23">
    <source>
        <dbReference type="SAM" id="Phobius"/>
    </source>
</evidence>
<dbReference type="SUPFAM" id="SSF52540">
    <property type="entry name" value="P-loop containing nucleoside triphosphate hydrolases"/>
    <property type="match status" value="1"/>
</dbReference>
<dbReference type="SMART" id="SM00094">
    <property type="entry name" value="TR_FER"/>
    <property type="match status" value="2"/>
</dbReference>
<dbReference type="OMA" id="EAQPRTH"/>
<dbReference type="GO" id="GO:0005886">
    <property type="term" value="C:plasma membrane"/>
    <property type="evidence" value="ECO:0007669"/>
    <property type="project" value="TreeGrafter"/>
</dbReference>
<evidence type="ECO:0000256" key="4">
    <source>
        <dbReference type="ARBA" id="ARBA00010090"/>
    </source>
</evidence>
<dbReference type="GO" id="GO:0006826">
    <property type="term" value="P:iron ion transport"/>
    <property type="evidence" value="ECO:0007669"/>
    <property type="project" value="UniProtKB-KW"/>
</dbReference>
<dbReference type="FunFam" id="3.40.190.10:FF:000095">
    <property type="entry name" value="Lactotransferrin"/>
    <property type="match status" value="2"/>
</dbReference>
<dbReference type="GO" id="GO:0019731">
    <property type="term" value="P:antibacterial humoral response"/>
    <property type="evidence" value="ECO:0007669"/>
    <property type="project" value="TreeGrafter"/>
</dbReference>
<dbReference type="PANTHER" id="PTHR11485:SF31">
    <property type="entry name" value="SEROTRANSFERRIN"/>
    <property type="match status" value="1"/>
</dbReference>
<evidence type="ECO:0000256" key="15">
    <source>
        <dbReference type="ARBA" id="ARBA00022989"/>
    </source>
</evidence>
<dbReference type="CDD" id="cd13617">
    <property type="entry name" value="PBP2_transferrin_C"/>
    <property type="match status" value="1"/>
</dbReference>
<dbReference type="GO" id="GO:0005615">
    <property type="term" value="C:extracellular space"/>
    <property type="evidence" value="ECO:0007669"/>
    <property type="project" value="TreeGrafter"/>
</dbReference>
<evidence type="ECO:0000256" key="18">
    <source>
        <dbReference type="ARBA" id="ARBA00023134"/>
    </source>
</evidence>
<proteinExistence type="inferred from homology"/>
<evidence type="ECO:0000256" key="1">
    <source>
        <dbReference type="ARBA" id="ARBA00004389"/>
    </source>
</evidence>
<evidence type="ECO:0000256" key="17">
    <source>
        <dbReference type="ARBA" id="ARBA00023065"/>
    </source>
</evidence>
<evidence type="ECO:0000256" key="7">
    <source>
        <dbReference type="ARBA" id="ARBA00022448"/>
    </source>
</evidence>
<comment type="similarity">
    <text evidence="3">Belongs to the SRP receptor beta subunit family.</text>
</comment>
<dbReference type="InterPro" id="IPR001156">
    <property type="entry name" value="Transferrin-like_dom"/>
</dbReference>
<dbReference type="CDD" id="cd04105">
    <property type="entry name" value="SR_beta"/>
    <property type="match status" value="1"/>
</dbReference>
<keyword evidence="11" id="KW-0479">Metal-binding</keyword>
<dbReference type="InterPro" id="IPR008405">
    <property type="entry name" value="ApoL"/>
</dbReference>
<dbReference type="NCBIfam" id="TIGR00231">
    <property type="entry name" value="small_GTP"/>
    <property type="match status" value="1"/>
</dbReference>
<keyword evidence="22" id="KW-0175">Coiled coil</keyword>
<comment type="subunit">
    <text evidence="5">Monomer.</text>
</comment>
<dbReference type="InterPro" id="IPR005225">
    <property type="entry name" value="Small_GTP-bd"/>
</dbReference>
<dbReference type="PROSITE" id="PS51417">
    <property type="entry name" value="ARF"/>
    <property type="match status" value="1"/>
</dbReference>
<dbReference type="PROSITE" id="PS00207">
    <property type="entry name" value="TRANSFERRIN_LIKE_3"/>
    <property type="match status" value="2"/>
</dbReference>
<keyword evidence="14" id="KW-0256">Endoplasmic reticulum</keyword>
<protein>
    <recommendedName>
        <fullName evidence="6">Signal recognition particle receptor subunit beta</fullName>
    </recommendedName>
</protein>
<evidence type="ECO:0000256" key="9">
    <source>
        <dbReference type="ARBA" id="ARBA00022525"/>
    </source>
</evidence>
<evidence type="ECO:0000256" key="13">
    <source>
        <dbReference type="ARBA" id="ARBA00022741"/>
    </source>
</evidence>
<dbReference type="PROSITE" id="PS00206">
    <property type="entry name" value="TRANSFERRIN_LIKE_2"/>
    <property type="match status" value="2"/>
</dbReference>
<keyword evidence="18" id="KW-0342">GTP-binding</keyword>